<dbReference type="EMBL" id="JBBPCC010000023">
    <property type="protein sequence ID" value="MEK8131741.1"/>
    <property type="molecule type" value="Genomic_DNA"/>
</dbReference>
<reference evidence="1 2" key="1">
    <citation type="submission" date="2024-04" db="EMBL/GenBank/DDBJ databases">
        <title>draft genome sequnece of Paenibacillus filicis.</title>
        <authorList>
            <person name="Kim D.-U."/>
        </authorList>
    </citation>
    <scope>NUCLEOTIDE SEQUENCE [LARGE SCALE GENOMIC DNA]</scope>
    <source>
        <strain evidence="1 2">KACC14197</strain>
    </source>
</reference>
<evidence type="ECO:0000313" key="2">
    <source>
        <dbReference type="Proteomes" id="UP001469365"/>
    </source>
</evidence>
<accession>A0ABU9DS95</accession>
<evidence type="ECO:0000313" key="1">
    <source>
        <dbReference type="EMBL" id="MEK8131741.1"/>
    </source>
</evidence>
<dbReference type="RefSeq" id="WP_341418872.1">
    <property type="nucleotide sequence ID" value="NZ_JBBPCC010000023.1"/>
</dbReference>
<sequence>MSTEIMELKVTFKALLQNLVTRIDPVCVDLEAGQATERLSYWLEDLSVFTETLLVLSESHVLDLDIDIFNEKAEILLNKIEQKDDLFISDLLKYEIKPLLTYWDGCITND</sequence>
<keyword evidence="2" id="KW-1185">Reference proteome</keyword>
<dbReference type="Proteomes" id="UP001469365">
    <property type="component" value="Unassembled WGS sequence"/>
</dbReference>
<organism evidence="1 2">
    <name type="scientific">Paenibacillus filicis</name>
    <dbReference type="NCBI Taxonomy" id="669464"/>
    <lineage>
        <taxon>Bacteria</taxon>
        <taxon>Bacillati</taxon>
        <taxon>Bacillota</taxon>
        <taxon>Bacilli</taxon>
        <taxon>Bacillales</taxon>
        <taxon>Paenibacillaceae</taxon>
        <taxon>Paenibacillus</taxon>
    </lineage>
</organism>
<proteinExistence type="predicted"/>
<comment type="caution">
    <text evidence="1">The sequence shown here is derived from an EMBL/GenBank/DDBJ whole genome shotgun (WGS) entry which is preliminary data.</text>
</comment>
<name>A0ABU9DS95_9BACL</name>
<gene>
    <name evidence="1" type="ORF">WMW72_27920</name>
</gene>
<protein>
    <submittedName>
        <fullName evidence="1">Uncharacterized protein</fullName>
    </submittedName>
</protein>